<dbReference type="Proteomes" id="UP000190080">
    <property type="component" value="Unassembled WGS sequence"/>
</dbReference>
<keyword evidence="2" id="KW-1185">Reference proteome</keyword>
<proteinExistence type="predicted"/>
<dbReference type="OrthoDB" id="1923382at2"/>
<sequence>MNRIRLNIEGLQENETQDKVRKQLENLSGIQDVFLSKGQTYVDINYDDRTSIEEINSHLQNNGYKIMNKE</sequence>
<organism evidence="1 2">
    <name type="scientific">Clostridium oryzae</name>
    <dbReference type="NCBI Taxonomy" id="1450648"/>
    <lineage>
        <taxon>Bacteria</taxon>
        <taxon>Bacillati</taxon>
        <taxon>Bacillota</taxon>
        <taxon>Clostridia</taxon>
        <taxon>Eubacteriales</taxon>
        <taxon>Clostridiaceae</taxon>
        <taxon>Clostridium</taxon>
    </lineage>
</organism>
<accession>A0A1V4II66</accession>
<dbReference type="GO" id="GO:0046872">
    <property type="term" value="F:metal ion binding"/>
    <property type="evidence" value="ECO:0007669"/>
    <property type="project" value="InterPro"/>
</dbReference>
<dbReference type="EMBL" id="MZGV01000041">
    <property type="protein sequence ID" value="OPJ59643.1"/>
    <property type="molecule type" value="Genomic_DNA"/>
</dbReference>
<dbReference type="SUPFAM" id="SSF55008">
    <property type="entry name" value="HMA, heavy metal-associated domain"/>
    <property type="match status" value="1"/>
</dbReference>
<evidence type="ECO:0000313" key="2">
    <source>
        <dbReference type="Proteomes" id="UP000190080"/>
    </source>
</evidence>
<evidence type="ECO:0000313" key="1">
    <source>
        <dbReference type="EMBL" id="OPJ59643.1"/>
    </source>
</evidence>
<dbReference type="AlphaFoldDB" id="A0A1V4II66"/>
<protein>
    <submittedName>
        <fullName evidence="1">Uncharacterized protein</fullName>
    </submittedName>
</protein>
<dbReference type="Gene3D" id="3.30.70.100">
    <property type="match status" value="1"/>
</dbReference>
<name>A0A1V4II66_9CLOT</name>
<comment type="caution">
    <text evidence="1">The sequence shown here is derived from an EMBL/GenBank/DDBJ whole genome shotgun (WGS) entry which is preliminary data.</text>
</comment>
<dbReference type="RefSeq" id="WP_079426283.1">
    <property type="nucleotide sequence ID" value="NZ_MZGV01000041.1"/>
</dbReference>
<dbReference type="InterPro" id="IPR036163">
    <property type="entry name" value="HMA_dom_sf"/>
</dbReference>
<reference evidence="1 2" key="1">
    <citation type="submission" date="2017-03" db="EMBL/GenBank/DDBJ databases">
        <title>Genome sequence of Clostridium oryzae DSM 28571.</title>
        <authorList>
            <person name="Poehlein A."/>
            <person name="Daniel R."/>
        </authorList>
    </citation>
    <scope>NUCLEOTIDE SEQUENCE [LARGE SCALE GENOMIC DNA]</scope>
    <source>
        <strain evidence="1 2">DSM 28571</strain>
    </source>
</reference>
<gene>
    <name evidence="1" type="ORF">CLORY_31870</name>
</gene>